<reference evidence="1 2" key="1">
    <citation type="submission" date="2021-08" db="EMBL/GenBank/DDBJ databases">
        <title>complete genome sequencing of Deefgea sp. D25.</title>
        <authorList>
            <person name="Bae J.-W."/>
            <person name="Gim D.-H."/>
        </authorList>
    </citation>
    <scope>NUCLEOTIDE SEQUENCE [LARGE SCALE GENOMIC DNA]</scope>
    <source>
        <strain evidence="1 2">D25</strain>
    </source>
</reference>
<dbReference type="RefSeq" id="WP_221005867.1">
    <property type="nucleotide sequence ID" value="NZ_CP081150.1"/>
</dbReference>
<sequence length="285" mass="32546">MNDLDNVITGVLRYRREEIEKQFNCSVLAYYADIRPDYLNWFRSTLEATHAANTEQKKLAIVLNTPGGSVETVEQMVVMVRHFYSEVVFIVPNMAMSAGTIFCMSGDAIYMDYSSALGPIDPQVQSKEGHWVPALGYLDKYEEILQKAANNTLTGVEFAIAQSQDMALLRRYEQARDLSVSLLEEWLVKYKFKNWSTHASSGEPVTPEQRNLRAHEIAAQLGDNKIWHSHGRRLGIDVLRNRLRLEIVDYSEKDDVRSAINAYHDLIADCMAQKNWSIFMDNTGK</sequence>
<protein>
    <submittedName>
        <fullName evidence="1">ATP-dependent Clp protease proteolytic subunit</fullName>
    </submittedName>
</protein>
<dbReference type="EMBL" id="CP081150">
    <property type="protein sequence ID" value="QZA77486.1"/>
    <property type="molecule type" value="Genomic_DNA"/>
</dbReference>
<accession>A0ABX8Z4J0</accession>
<dbReference type="SUPFAM" id="SSF52096">
    <property type="entry name" value="ClpP/crotonase"/>
    <property type="match status" value="1"/>
</dbReference>
<dbReference type="GO" id="GO:0008233">
    <property type="term" value="F:peptidase activity"/>
    <property type="evidence" value="ECO:0007669"/>
    <property type="project" value="UniProtKB-KW"/>
</dbReference>
<dbReference type="Pfam" id="PF01972">
    <property type="entry name" value="SDH_protease"/>
    <property type="match status" value="1"/>
</dbReference>
<dbReference type="PANTHER" id="PTHR35984">
    <property type="entry name" value="PERIPLASMIC SERINE PROTEASE"/>
    <property type="match status" value="1"/>
</dbReference>
<proteinExistence type="predicted"/>
<evidence type="ECO:0000313" key="1">
    <source>
        <dbReference type="EMBL" id="QZA77486.1"/>
    </source>
</evidence>
<dbReference type="InterPro" id="IPR029045">
    <property type="entry name" value="ClpP/crotonase-like_dom_sf"/>
</dbReference>
<dbReference type="Proteomes" id="UP000825679">
    <property type="component" value="Chromosome"/>
</dbReference>
<dbReference type="InterPro" id="IPR002825">
    <property type="entry name" value="Pept_S49_ser-pept_pro"/>
</dbReference>
<dbReference type="PANTHER" id="PTHR35984:SF1">
    <property type="entry name" value="PERIPLASMIC SERINE PROTEASE"/>
    <property type="match status" value="1"/>
</dbReference>
<dbReference type="GO" id="GO:0006508">
    <property type="term" value="P:proteolysis"/>
    <property type="evidence" value="ECO:0007669"/>
    <property type="project" value="UniProtKB-KW"/>
</dbReference>
<dbReference type="Gene3D" id="3.90.226.10">
    <property type="entry name" value="2-enoyl-CoA Hydratase, Chain A, domain 1"/>
    <property type="match status" value="1"/>
</dbReference>
<evidence type="ECO:0000313" key="2">
    <source>
        <dbReference type="Proteomes" id="UP000825679"/>
    </source>
</evidence>
<keyword evidence="1" id="KW-0645">Protease</keyword>
<keyword evidence="2" id="KW-1185">Reference proteome</keyword>
<name>A0ABX8Z4J0_9NEIS</name>
<gene>
    <name evidence="1" type="ORF">K4H28_14560</name>
</gene>
<keyword evidence="1" id="KW-0378">Hydrolase</keyword>
<organism evidence="1 2">
    <name type="scientific">Deefgea tanakiae</name>
    <dbReference type="NCBI Taxonomy" id="2865840"/>
    <lineage>
        <taxon>Bacteria</taxon>
        <taxon>Pseudomonadati</taxon>
        <taxon>Pseudomonadota</taxon>
        <taxon>Betaproteobacteria</taxon>
        <taxon>Neisseriales</taxon>
        <taxon>Chitinibacteraceae</taxon>
        <taxon>Deefgea</taxon>
    </lineage>
</organism>